<gene>
    <name evidence="2" type="ORF">M9Y10_022132</name>
</gene>
<reference evidence="2 3" key="1">
    <citation type="submission" date="2024-04" db="EMBL/GenBank/DDBJ databases">
        <title>Tritrichomonas musculus Genome.</title>
        <authorList>
            <person name="Alves-Ferreira E."/>
            <person name="Grigg M."/>
            <person name="Lorenzi H."/>
            <person name="Galac M."/>
        </authorList>
    </citation>
    <scope>NUCLEOTIDE SEQUENCE [LARGE SCALE GENOMIC DNA]</scope>
    <source>
        <strain evidence="2 3">EAF2021</strain>
    </source>
</reference>
<keyword evidence="3" id="KW-1185">Reference proteome</keyword>
<dbReference type="Pfam" id="PF08241">
    <property type="entry name" value="Methyltransf_11"/>
    <property type="match status" value="1"/>
</dbReference>
<comment type="caution">
    <text evidence="2">The sequence shown here is derived from an EMBL/GenBank/DDBJ whole genome shotgun (WGS) entry which is preliminary data.</text>
</comment>
<dbReference type="PANTHER" id="PTHR43460">
    <property type="entry name" value="METHYLTRANSFERASE"/>
    <property type="match status" value="1"/>
</dbReference>
<accession>A0ABR2KRK4</accession>
<dbReference type="CDD" id="cd02440">
    <property type="entry name" value="AdoMet_MTases"/>
    <property type="match status" value="1"/>
</dbReference>
<dbReference type="Proteomes" id="UP001470230">
    <property type="component" value="Unassembled WGS sequence"/>
</dbReference>
<proteinExistence type="predicted"/>
<dbReference type="InterPro" id="IPR052939">
    <property type="entry name" value="23S_rRNA_MeTrnsfrase_RlmA"/>
</dbReference>
<organism evidence="2 3">
    <name type="scientific">Tritrichomonas musculus</name>
    <dbReference type="NCBI Taxonomy" id="1915356"/>
    <lineage>
        <taxon>Eukaryota</taxon>
        <taxon>Metamonada</taxon>
        <taxon>Parabasalia</taxon>
        <taxon>Tritrichomonadida</taxon>
        <taxon>Tritrichomonadidae</taxon>
        <taxon>Tritrichomonas</taxon>
    </lineage>
</organism>
<evidence type="ECO:0000313" key="2">
    <source>
        <dbReference type="EMBL" id="KAK8893704.1"/>
    </source>
</evidence>
<dbReference type="EMBL" id="JAPFFF010000003">
    <property type="protein sequence ID" value="KAK8893704.1"/>
    <property type="molecule type" value="Genomic_DNA"/>
</dbReference>
<sequence>MNYDELKAKLKEEEEAAKISGWDFSHIDGKCKEYDENMTWNYHETVRKYLKDDSKILDIDTGGGEMLLKFHHPYSLTSATESYPPSVKLCKEKLLPLGIDFHEASDYSSLPFENDTFDIVLNRHGSYDPVEVKRVLKPGGIFITQQVGGKNNHELRKFLCPNGKYNYADHDLQHELPKVQKAGFRILQSDECLFKCEFYDLGALVWYAKVINHEFDGFSVDTNFEQILAARDILKRDGKITTKYHRFLIVAQK</sequence>
<evidence type="ECO:0000259" key="1">
    <source>
        <dbReference type="Pfam" id="PF08241"/>
    </source>
</evidence>
<feature type="domain" description="Methyltransferase type 11" evidence="1">
    <location>
        <begin position="57"/>
        <end position="143"/>
    </location>
</feature>
<dbReference type="InterPro" id="IPR029063">
    <property type="entry name" value="SAM-dependent_MTases_sf"/>
</dbReference>
<dbReference type="Gene3D" id="3.40.50.150">
    <property type="entry name" value="Vaccinia Virus protein VP39"/>
    <property type="match status" value="1"/>
</dbReference>
<evidence type="ECO:0000313" key="3">
    <source>
        <dbReference type="Proteomes" id="UP001470230"/>
    </source>
</evidence>
<name>A0ABR2KRK4_9EUKA</name>
<dbReference type="SUPFAM" id="SSF53335">
    <property type="entry name" value="S-adenosyl-L-methionine-dependent methyltransferases"/>
    <property type="match status" value="1"/>
</dbReference>
<dbReference type="InterPro" id="IPR013216">
    <property type="entry name" value="Methyltransf_11"/>
</dbReference>
<dbReference type="PANTHER" id="PTHR43460:SF1">
    <property type="entry name" value="METHYLTRANSFERASE TYPE 11 DOMAIN-CONTAINING PROTEIN"/>
    <property type="match status" value="1"/>
</dbReference>
<protein>
    <recommendedName>
        <fullName evidence="1">Methyltransferase type 11 domain-containing protein</fullName>
    </recommendedName>
</protein>